<evidence type="ECO:0000256" key="3">
    <source>
        <dbReference type="ARBA" id="ARBA00022517"/>
    </source>
</evidence>
<evidence type="ECO:0000256" key="5">
    <source>
        <dbReference type="ARBA" id="ARBA00023242"/>
    </source>
</evidence>
<comment type="similarity">
    <text evidence="2">Belongs to the NOP14 family.</text>
</comment>
<dbReference type="GO" id="GO:0030490">
    <property type="term" value="P:maturation of SSU-rRNA"/>
    <property type="evidence" value="ECO:0007669"/>
    <property type="project" value="TreeGrafter"/>
</dbReference>
<dbReference type="Proteomes" id="UP000184267">
    <property type="component" value="Unassembled WGS sequence"/>
</dbReference>
<evidence type="ECO:0000256" key="1">
    <source>
        <dbReference type="ARBA" id="ARBA00004604"/>
    </source>
</evidence>
<accession>A0A1M2W6P8</accession>
<keyword evidence="8" id="KW-1185">Reference proteome</keyword>
<dbReference type="PANTHER" id="PTHR23183:SF0">
    <property type="entry name" value="NUCLEOLAR PROTEIN 14"/>
    <property type="match status" value="1"/>
</dbReference>
<sequence>MKGPDHEDEEDGSVPPSLRVRKKILAKRMVRRANSGHLSNLAGPEAHDELLEIVRGVDEADVPTIVKHICTLHNASLADDNKFKLQGFAASGHYKTSPAACSCAAYSLCYENLSKRFVPEANNFLANATLHLALHPYRDASFILGDFPLQDFRLPSISEFAPKKAKKSSPGRPSRCLSIVGLGEQEKADLLAITLELLSRLADIDKGLEGFIELLLSREFSVLLRRAATFRIYRLVY</sequence>
<comment type="caution">
    <text evidence="7">The sequence shown here is derived from an EMBL/GenBank/DDBJ whole genome shotgun (WGS) entry which is preliminary data.</text>
</comment>
<feature type="non-terminal residue" evidence="7">
    <location>
        <position position="237"/>
    </location>
</feature>
<dbReference type="EMBL" id="MNAD01000164">
    <property type="protein sequence ID" value="OJT15410.1"/>
    <property type="molecule type" value="Genomic_DNA"/>
</dbReference>
<evidence type="ECO:0000313" key="8">
    <source>
        <dbReference type="Proteomes" id="UP000184267"/>
    </source>
</evidence>
<dbReference type="AlphaFoldDB" id="A0A1M2W6P8"/>
<organism evidence="7 8">
    <name type="scientific">Trametes pubescens</name>
    <name type="common">White-rot fungus</name>
    <dbReference type="NCBI Taxonomy" id="154538"/>
    <lineage>
        <taxon>Eukaryota</taxon>
        <taxon>Fungi</taxon>
        <taxon>Dikarya</taxon>
        <taxon>Basidiomycota</taxon>
        <taxon>Agaricomycotina</taxon>
        <taxon>Agaricomycetes</taxon>
        <taxon>Polyporales</taxon>
        <taxon>Polyporaceae</taxon>
        <taxon>Trametes</taxon>
    </lineage>
</organism>
<evidence type="ECO:0000313" key="7">
    <source>
        <dbReference type="EMBL" id="OJT15410.1"/>
    </source>
</evidence>
<gene>
    <name evidence="7" type="ORF">TRAPUB_8023</name>
</gene>
<dbReference type="PANTHER" id="PTHR23183">
    <property type="entry name" value="NOP14"/>
    <property type="match status" value="1"/>
</dbReference>
<reference evidence="7 8" key="1">
    <citation type="submission" date="2016-10" db="EMBL/GenBank/DDBJ databases">
        <title>Genome sequence of the basidiomycete white-rot fungus Trametes pubescens.</title>
        <authorList>
            <person name="Makela M.R."/>
            <person name="Granchi Z."/>
            <person name="Peng M."/>
            <person name="De Vries R.P."/>
            <person name="Grigoriev I."/>
            <person name="Riley R."/>
            <person name="Hilden K."/>
        </authorList>
    </citation>
    <scope>NUCLEOTIDE SEQUENCE [LARGE SCALE GENOMIC DNA]</scope>
    <source>
        <strain evidence="7 8">FBCC735</strain>
    </source>
</reference>
<name>A0A1M2W6P8_TRAPU</name>
<evidence type="ECO:0000256" key="4">
    <source>
        <dbReference type="ARBA" id="ARBA00022552"/>
    </source>
</evidence>
<comment type="function">
    <text evidence="6">Involved in nucleolar processing of pre-18S ribosomal RNA. Has a role in the nuclear export of 40S pre-ribosomal subunit to the cytoplasm.</text>
</comment>
<proteinExistence type="inferred from homology"/>
<comment type="subcellular location">
    <subcellularLocation>
        <location evidence="1">Nucleus</location>
        <location evidence="1">Nucleolus</location>
    </subcellularLocation>
</comment>
<dbReference type="Pfam" id="PF04147">
    <property type="entry name" value="Nop14"/>
    <property type="match status" value="2"/>
</dbReference>
<protein>
    <submittedName>
        <fullName evidence="7">Uncharacterized protein</fullName>
    </submittedName>
</protein>
<dbReference type="STRING" id="154538.A0A1M2W6P8"/>
<dbReference type="InterPro" id="IPR007276">
    <property type="entry name" value="Nop14"/>
</dbReference>
<dbReference type="OrthoDB" id="441771at2759"/>
<keyword evidence="5" id="KW-0539">Nucleus</keyword>
<keyword evidence="3" id="KW-0690">Ribosome biogenesis</keyword>
<evidence type="ECO:0000256" key="2">
    <source>
        <dbReference type="ARBA" id="ARBA00007466"/>
    </source>
</evidence>
<dbReference type="GO" id="GO:0032040">
    <property type="term" value="C:small-subunit processome"/>
    <property type="evidence" value="ECO:0007669"/>
    <property type="project" value="InterPro"/>
</dbReference>
<dbReference type="GO" id="GO:0030692">
    <property type="term" value="C:Noc4p-Nop14p complex"/>
    <property type="evidence" value="ECO:0007669"/>
    <property type="project" value="TreeGrafter"/>
</dbReference>
<keyword evidence="4" id="KW-0698">rRNA processing</keyword>
<evidence type="ECO:0000256" key="6">
    <source>
        <dbReference type="ARBA" id="ARBA00024695"/>
    </source>
</evidence>